<accession>A0A9D1R3H3</accession>
<dbReference type="EMBL" id="DXGH01000027">
    <property type="protein sequence ID" value="HIW80823.1"/>
    <property type="molecule type" value="Genomic_DNA"/>
</dbReference>
<evidence type="ECO:0000256" key="1">
    <source>
        <dbReference type="ARBA" id="ARBA00009792"/>
    </source>
</evidence>
<protein>
    <recommendedName>
        <fullName evidence="5">Glycoside hydrolase family 38 central domain-containing protein</fullName>
    </recommendedName>
</protein>
<comment type="similarity">
    <text evidence="1">Belongs to the glycosyl hydrolase 38 family.</text>
</comment>
<dbReference type="InterPro" id="IPR027291">
    <property type="entry name" value="Glyco_hydro_38_N_sf"/>
</dbReference>
<evidence type="ECO:0000256" key="3">
    <source>
        <dbReference type="ARBA" id="ARBA00022801"/>
    </source>
</evidence>
<dbReference type="SUPFAM" id="SSF88713">
    <property type="entry name" value="Glycoside hydrolase/deacetylase"/>
    <property type="match status" value="1"/>
</dbReference>
<dbReference type="Gene3D" id="2.60.40.2210">
    <property type="match status" value="1"/>
</dbReference>
<dbReference type="Gene3D" id="3.20.110.10">
    <property type="entry name" value="Glycoside hydrolase 38, N terminal domain"/>
    <property type="match status" value="1"/>
</dbReference>
<name>A0A9D1R3H3_9FIRM</name>
<gene>
    <name evidence="6" type="ORF">H9742_04705</name>
</gene>
<dbReference type="GO" id="GO:0046872">
    <property type="term" value="F:metal ion binding"/>
    <property type="evidence" value="ECO:0007669"/>
    <property type="project" value="UniProtKB-KW"/>
</dbReference>
<dbReference type="GO" id="GO:0004559">
    <property type="term" value="F:alpha-mannosidase activity"/>
    <property type="evidence" value="ECO:0007669"/>
    <property type="project" value="InterPro"/>
</dbReference>
<organism evidence="6 7">
    <name type="scientific">Candidatus Acetatifactor stercoripullorum</name>
    <dbReference type="NCBI Taxonomy" id="2838414"/>
    <lineage>
        <taxon>Bacteria</taxon>
        <taxon>Bacillati</taxon>
        <taxon>Bacillota</taxon>
        <taxon>Clostridia</taxon>
        <taxon>Lachnospirales</taxon>
        <taxon>Lachnospiraceae</taxon>
        <taxon>Acetatifactor</taxon>
    </lineage>
</organism>
<evidence type="ECO:0000313" key="6">
    <source>
        <dbReference type="EMBL" id="HIW80823.1"/>
    </source>
</evidence>
<dbReference type="GO" id="GO:0009313">
    <property type="term" value="P:oligosaccharide catabolic process"/>
    <property type="evidence" value="ECO:0007669"/>
    <property type="project" value="TreeGrafter"/>
</dbReference>
<dbReference type="Proteomes" id="UP000824265">
    <property type="component" value="Unassembled WGS sequence"/>
</dbReference>
<dbReference type="Gene3D" id="3.40.50.11160">
    <property type="match status" value="1"/>
</dbReference>
<evidence type="ECO:0000313" key="7">
    <source>
        <dbReference type="Proteomes" id="UP000824265"/>
    </source>
</evidence>
<reference evidence="6" key="1">
    <citation type="journal article" date="2021" name="PeerJ">
        <title>Extensive microbial diversity within the chicken gut microbiome revealed by metagenomics and culture.</title>
        <authorList>
            <person name="Gilroy R."/>
            <person name="Ravi A."/>
            <person name="Getino M."/>
            <person name="Pursley I."/>
            <person name="Horton D.L."/>
            <person name="Alikhan N.F."/>
            <person name="Baker D."/>
            <person name="Gharbi K."/>
            <person name="Hall N."/>
            <person name="Watson M."/>
            <person name="Adriaenssens E.M."/>
            <person name="Foster-Nyarko E."/>
            <person name="Jarju S."/>
            <person name="Secka A."/>
            <person name="Antonio M."/>
            <person name="Oren A."/>
            <person name="Chaudhuri R.R."/>
            <person name="La Ragione R."/>
            <person name="Hildebrand F."/>
            <person name="Pallen M.J."/>
        </authorList>
    </citation>
    <scope>NUCLEOTIDE SEQUENCE</scope>
    <source>
        <strain evidence="6">CHK195-6426</strain>
    </source>
</reference>
<evidence type="ECO:0000256" key="4">
    <source>
        <dbReference type="ARBA" id="ARBA00023295"/>
    </source>
</evidence>
<dbReference type="Gene3D" id="2.70.98.30">
    <property type="entry name" value="Golgi alpha-mannosidase II, domain 4"/>
    <property type="match status" value="1"/>
</dbReference>
<proteinExistence type="inferred from homology"/>
<dbReference type="AlphaFoldDB" id="A0A9D1R3H3"/>
<dbReference type="GO" id="GO:0030246">
    <property type="term" value="F:carbohydrate binding"/>
    <property type="evidence" value="ECO:0007669"/>
    <property type="project" value="InterPro"/>
</dbReference>
<dbReference type="InterPro" id="IPR037094">
    <property type="entry name" value="Glyco_hydro_38_cen_sf"/>
</dbReference>
<dbReference type="SUPFAM" id="SSF88688">
    <property type="entry name" value="Families 57/38 glycoside transferase middle domain"/>
    <property type="match status" value="1"/>
</dbReference>
<comment type="caution">
    <text evidence="6">The sequence shown here is derived from an EMBL/GenBank/DDBJ whole genome shotgun (WGS) entry which is preliminary data.</text>
</comment>
<reference evidence="6" key="2">
    <citation type="submission" date="2021-04" db="EMBL/GenBank/DDBJ databases">
        <authorList>
            <person name="Gilroy R."/>
        </authorList>
    </citation>
    <scope>NUCLEOTIDE SEQUENCE</scope>
    <source>
        <strain evidence="6">CHK195-6426</strain>
    </source>
</reference>
<dbReference type="GO" id="GO:0006013">
    <property type="term" value="P:mannose metabolic process"/>
    <property type="evidence" value="ECO:0007669"/>
    <property type="project" value="InterPro"/>
</dbReference>
<dbReference type="InterPro" id="IPR000602">
    <property type="entry name" value="Glyco_hydro_38_N"/>
</dbReference>
<dbReference type="InterPro" id="IPR015341">
    <property type="entry name" value="Glyco_hydro_38_cen"/>
</dbReference>
<evidence type="ECO:0000256" key="2">
    <source>
        <dbReference type="ARBA" id="ARBA00022723"/>
    </source>
</evidence>
<dbReference type="Pfam" id="PF07748">
    <property type="entry name" value="Glyco_hydro_38C"/>
    <property type="match status" value="1"/>
</dbReference>
<dbReference type="SUPFAM" id="SSF74650">
    <property type="entry name" value="Galactose mutarotase-like"/>
    <property type="match status" value="1"/>
</dbReference>
<dbReference type="InterPro" id="IPR028995">
    <property type="entry name" value="Glyco_hydro_57/38_cen_sf"/>
</dbReference>
<keyword evidence="4" id="KW-0326">Glycosidase</keyword>
<dbReference type="SMART" id="SM00872">
    <property type="entry name" value="Alpha-mann_mid"/>
    <property type="match status" value="1"/>
</dbReference>
<dbReference type="InterPro" id="IPR011330">
    <property type="entry name" value="Glyco_hydro/deAcase_b/a-brl"/>
</dbReference>
<feature type="domain" description="Glycoside hydrolase family 38 central" evidence="5">
    <location>
        <begin position="337"/>
        <end position="415"/>
    </location>
</feature>
<evidence type="ECO:0000259" key="5">
    <source>
        <dbReference type="SMART" id="SM00872"/>
    </source>
</evidence>
<dbReference type="Pfam" id="PF01074">
    <property type="entry name" value="Glyco_hydro_38N"/>
    <property type="match status" value="1"/>
</dbReference>
<dbReference type="PANTHER" id="PTHR46017">
    <property type="entry name" value="ALPHA-MANNOSIDASE 2C1"/>
    <property type="match status" value="1"/>
</dbReference>
<dbReference type="PANTHER" id="PTHR46017:SF2">
    <property type="entry name" value="MANNOSYLGLYCERATE HYDROLASE"/>
    <property type="match status" value="1"/>
</dbReference>
<keyword evidence="3" id="KW-0378">Hydrolase</keyword>
<dbReference type="Pfam" id="PF09261">
    <property type="entry name" value="Alpha-mann_mid"/>
    <property type="match status" value="1"/>
</dbReference>
<dbReference type="InterPro" id="IPR011013">
    <property type="entry name" value="Gal_mutarotase_sf_dom"/>
</dbReference>
<dbReference type="Gene3D" id="1.20.1270.50">
    <property type="entry name" value="Glycoside hydrolase family 38, central domain"/>
    <property type="match status" value="1"/>
</dbReference>
<sequence>MKNMNLIINTHWDREYRWSLRETQYRLVEAVDELLDIMQRDEKFGYFHTDSQVSMLDDYLKMRPERTQEVKDLVRAGRILTGPWYTLPAEFLVNGECLVRNLLLGHQISGALGRTMKAAHNIFSWGQVSQLPQLYRQFGMDTITFYRGINQTELNTLEFRWKGADGKESLAITFGEYHRLNFWRFVYKPYILGGGRMIGNSLKNAFSRDDLGDAYLTQMCGESLAENNHWLSNQTPVRDFESAKDGLKRLIETVIHKAVTDELLFFQGFDQENPDPIITELVDRLNETLDEGRIEIASLENYISKVRDHISPQIYDALPVKSGEMLEVEKKGDPFGPLYNGVFSARMPIKLKNAQAEYELINGAEPAAAWSALLGNEYPALLLGRAWKQLLQNQQHDGIGGCHVDRVTEAMMERFRETMDISETILKKSLKQVTGEIDFSMLEAQEIGAVVYNTLPFERTGMVTCTVDVPLSWNLRYANKGRREISIDVADLEGNSIPAQMLNIEDDTVYAYLKYGDTFDFDVSRCRLVMRLQDIPQNGFLALRLRPKEGEQRPVDWISPKANMLENEYLSVKINWNGTLTVTEKETGRVMEQVHFFEDSSDKGGPLVYSPVYERMTMYSLNEPASAALVYNGPLQATYRIMLRWRLPKRVETALKVHVPHGSEWVDQGRMQRSDEWEELCITTDVTLKKGARWLQFHTVVNNTIKDHRLRVLFETGLSGAMLCRADSPFDIVQREITVPDSSQWYEAAARTWPSHSLVAVSEKEFCAAVYHKGICEYEVLDDDTRAIALTLLRCFGNAGNPTETYEYQELAECQGKSEFDYWLAVYPKKVGDADLAKAALDAVQPCYVMQTTKHCGELPGRLSFFGGKGENFLLTSVTKGREKNQLLLRGYSLAGEESCVTLFFWKKLLRAEKVTLENCLLESLTVRDGHYVTFSAGDREIVTVSLEWSEEDDGEKYNS</sequence>
<keyword evidence="2" id="KW-0479">Metal-binding</keyword>
<dbReference type="InterPro" id="IPR011682">
    <property type="entry name" value="Glyco_hydro_38_C"/>
</dbReference>